<evidence type="ECO:0000313" key="16">
    <source>
        <dbReference type="Proteomes" id="UP000265100"/>
    </source>
</evidence>
<evidence type="ECO:0000256" key="3">
    <source>
        <dbReference type="ARBA" id="ARBA00005923"/>
    </source>
</evidence>
<reference evidence="15" key="1">
    <citation type="submission" date="2018-05" db="EMBL/GenBank/DDBJ databases">
        <authorList>
            <person name="Datahose"/>
        </authorList>
    </citation>
    <scope>NUCLEOTIDE SEQUENCE</scope>
</reference>
<dbReference type="GO" id="GO:0032981">
    <property type="term" value="P:mitochondrial respiratory chain complex I assembly"/>
    <property type="evidence" value="ECO:0007669"/>
    <property type="project" value="TreeGrafter"/>
</dbReference>
<keyword evidence="12" id="KW-0472">Membrane</keyword>
<evidence type="ECO:0000256" key="1">
    <source>
        <dbReference type="ARBA" id="ARBA00003195"/>
    </source>
</evidence>
<evidence type="ECO:0000256" key="7">
    <source>
        <dbReference type="ARBA" id="ARBA00022660"/>
    </source>
</evidence>
<evidence type="ECO:0000256" key="8">
    <source>
        <dbReference type="ARBA" id="ARBA00022792"/>
    </source>
</evidence>
<keyword evidence="8" id="KW-0999">Mitochondrion inner membrane</keyword>
<organism evidence="15 16">
    <name type="scientific">Astatotilapia calliptera</name>
    <name type="common">Eastern happy</name>
    <name type="synonym">Chromis callipterus</name>
    <dbReference type="NCBI Taxonomy" id="8154"/>
    <lineage>
        <taxon>Eukaryota</taxon>
        <taxon>Metazoa</taxon>
        <taxon>Chordata</taxon>
        <taxon>Craniata</taxon>
        <taxon>Vertebrata</taxon>
        <taxon>Euteleostomi</taxon>
        <taxon>Actinopterygii</taxon>
        <taxon>Neopterygii</taxon>
        <taxon>Teleostei</taxon>
        <taxon>Neoteleostei</taxon>
        <taxon>Acanthomorphata</taxon>
        <taxon>Ovalentaria</taxon>
        <taxon>Cichlomorphae</taxon>
        <taxon>Cichliformes</taxon>
        <taxon>Cichlidae</taxon>
        <taxon>African cichlids</taxon>
        <taxon>Pseudocrenilabrinae</taxon>
        <taxon>Haplochromini</taxon>
        <taxon>Astatotilapia</taxon>
    </lineage>
</organism>
<protein>
    <recommendedName>
        <fullName evidence="5">NADH dehydrogenase [ubiquinone] 1 beta subcomplex subunit 2, mitochondrial</fullName>
    </recommendedName>
    <alternativeName>
        <fullName evidence="13">Complex I-AGGG</fullName>
    </alternativeName>
    <alternativeName>
        <fullName evidence="14">NADH-ubiquinone oxidoreductase AGGG subunit</fullName>
    </alternativeName>
</protein>
<dbReference type="AlphaFoldDB" id="A0AAX7U7I7"/>
<proteinExistence type="inferred from homology"/>
<evidence type="ECO:0000256" key="5">
    <source>
        <dbReference type="ARBA" id="ARBA00014585"/>
    </source>
</evidence>
<evidence type="ECO:0000256" key="14">
    <source>
        <dbReference type="ARBA" id="ARBA00031736"/>
    </source>
</evidence>
<dbReference type="Ensembl" id="ENSACLT00000079628.1">
    <property type="protein sequence ID" value="ENSACLP00000065733.1"/>
    <property type="gene ID" value="ENSACLG00000019812.2"/>
</dbReference>
<reference evidence="15" key="2">
    <citation type="submission" date="2025-08" db="UniProtKB">
        <authorList>
            <consortium name="Ensembl"/>
        </authorList>
    </citation>
    <scope>IDENTIFICATION</scope>
</reference>
<sequence length="178" mass="20770">MSSFGRALGVLRTGARLLRREPARITSRKASGGPHIEPQYRQYPQLTKKQKFESELISGVMWFWILWHCWHDPDAVLMRSLVSLQMTRNEVTTEDLVCRASLWAVLKVIVVHRLNKLIFKLKQDQHVISLLLFIYTQFLKCINSVTVSQCLYISNHKPFKSGKNHCKNQHILKKKKKS</sequence>
<evidence type="ECO:0000256" key="9">
    <source>
        <dbReference type="ARBA" id="ARBA00022946"/>
    </source>
</evidence>
<comment type="function">
    <text evidence="1">Accessory subunit of the mitochondrial membrane respiratory chain NADH dehydrogenase (Complex I), that is believed not to be involved in catalysis. Complex I functions in the transfer of electrons from NADH to the respiratory chain. The immediate electron acceptor for the enzyme is believed to be ubiquinone.</text>
</comment>
<evidence type="ECO:0000256" key="11">
    <source>
        <dbReference type="ARBA" id="ARBA00023128"/>
    </source>
</evidence>
<dbReference type="Proteomes" id="UP000265100">
    <property type="component" value="Chromosome 17"/>
</dbReference>
<dbReference type="GO" id="GO:0045271">
    <property type="term" value="C:respiratory chain complex I"/>
    <property type="evidence" value="ECO:0007669"/>
    <property type="project" value="InterPro"/>
</dbReference>
<keyword evidence="16" id="KW-1185">Reference proteome</keyword>
<comment type="similarity">
    <text evidence="3">Belongs to the complex I NDUFB2 subunit family.</text>
</comment>
<dbReference type="Pfam" id="PF14813">
    <property type="entry name" value="NADH_B2"/>
    <property type="match status" value="1"/>
</dbReference>
<comment type="subcellular location">
    <subcellularLocation>
        <location evidence="2">Mitochondrion inner membrane</location>
        <topology evidence="2">Peripheral membrane protein</topology>
        <orientation evidence="2">Matrix side</orientation>
    </subcellularLocation>
</comment>
<keyword evidence="9" id="KW-0809">Transit peptide</keyword>
<dbReference type="InterPro" id="IPR026627">
    <property type="entry name" value="NDUFB2_animal"/>
</dbReference>
<evidence type="ECO:0000256" key="10">
    <source>
        <dbReference type="ARBA" id="ARBA00022982"/>
    </source>
</evidence>
<keyword evidence="6" id="KW-0813">Transport</keyword>
<comment type="subunit">
    <text evidence="4">Complex I is composed of 45 different subunits.</text>
</comment>
<dbReference type="GeneTree" id="ENSGT00990000204681"/>
<keyword evidence="11" id="KW-0496">Mitochondrion</keyword>
<keyword evidence="10" id="KW-0249">Electron transport</keyword>
<evidence type="ECO:0000256" key="4">
    <source>
        <dbReference type="ARBA" id="ARBA00011533"/>
    </source>
</evidence>
<keyword evidence="7" id="KW-0679">Respiratory chain</keyword>
<evidence type="ECO:0000256" key="6">
    <source>
        <dbReference type="ARBA" id="ARBA00022448"/>
    </source>
</evidence>
<accession>A0AAX7U7I7</accession>
<name>A0AAX7U7I7_ASTCA</name>
<evidence type="ECO:0000256" key="13">
    <source>
        <dbReference type="ARBA" id="ARBA00031368"/>
    </source>
</evidence>
<dbReference type="PANTHER" id="PTHR15223">
    <property type="entry name" value="NADH-UBIQUINONE OXIDOREDUCTASE AGGG SUBUNIT"/>
    <property type="match status" value="1"/>
</dbReference>
<dbReference type="GO" id="GO:0005743">
    <property type="term" value="C:mitochondrial inner membrane"/>
    <property type="evidence" value="ECO:0007669"/>
    <property type="project" value="UniProtKB-SubCell"/>
</dbReference>
<reference evidence="15" key="3">
    <citation type="submission" date="2025-09" db="UniProtKB">
        <authorList>
            <consortium name="Ensembl"/>
        </authorList>
    </citation>
    <scope>IDENTIFICATION</scope>
</reference>
<evidence type="ECO:0000256" key="12">
    <source>
        <dbReference type="ARBA" id="ARBA00023136"/>
    </source>
</evidence>
<evidence type="ECO:0000256" key="2">
    <source>
        <dbReference type="ARBA" id="ARBA00004443"/>
    </source>
</evidence>
<dbReference type="PANTHER" id="PTHR15223:SF1">
    <property type="entry name" value="NADH DEHYDROGENASE [UBIQUINONE] 1 BETA SUBCOMPLEX SUBUNIT 2, MITOCHONDRIAL"/>
    <property type="match status" value="1"/>
</dbReference>
<evidence type="ECO:0000313" key="15">
    <source>
        <dbReference type="Ensembl" id="ENSACLP00000065733.1"/>
    </source>
</evidence>